<dbReference type="Proteomes" id="UP001190700">
    <property type="component" value="Unassembled WGS sequence"/>
</dbReference>
<feature type="region of interest" description="Disordered" evidence="1">
    <location>
        <begin position="263"/>
        <end position="294"/>
    </location>
</feature>
<evidence type="ECO:0000256" key="1">
    <source>
        <dbReference type="SAM" id="MobiDB-lite"/>
    </source>
</evidence>
<dbReference type="PROSITE" id="PS50096">
    <property type="entry name" value="IQ"/>
    <property type="match status" value="4"/>
</dbReference>
<feature type="region of interest" description="Disordered" evidence="1">
    <location>
        <begin position="1"/>
        <end position="107"/>
    </location>
</feature>
<accession>A0AAE0L4I8</accession>
<dbReference type="InterPro" id="IPR000048">
    <property type="entry name" value="IQ_motif_EF-hand-BS"/>
</dbReference>
<organism evidence="2 3">
    <name type="scientific">Cymbomonas tetramitiformis</name>
    <dbReference type="NCBI Taxonomy" id="36881"/>
    <lineage>
        <taxon>Eukaryota</taxon>
        <taxon>Viridiplantae</taxon>
        <taxon>Chlorophyta</taxon>
        <taxon>Pyramimonadophyceae</taxon>
        <taxon>Pyramimonadales</taxon>
        <taxon>Pyramimonadaceae</taxon>
        <taxon>Cymbomonas</taxon>
    </lineage>
</organism>
<dbReference type="Pfam" id="PF00612">
    <property type="entry name" value="IQ"/>
    <property type="match status" value="4"/>
</dbReference>
<feature type="region of interest" description="Disordered" evidence="1">
    <location>
        <begin position="201"/>
        <end position="229"/>
    </location>
</feature>
<dbReference type="AlphaFoldDB" id="A0AAE0L4I8"/>
<dbReference type="Gene3D" id="1.20.5.190">
    <property type="match status" value="1"/>
</dbReference>
<comment type="caution">
    <text evidence="2">The sequence shown here is derived from an EMBL/GenBank/DDBJ whole genome shotgun (WGS) entry which is preliminary data.</text>
</comment>
<feature type="compositionally biased region" description="Basic and acidic residues" evidence="1">
    <location>
        <begin position="462"/>
        <end position="477"/>
    </location>
</feature>
<keyword evidence="3" id="KW-1185">Reference proteome</keyword>
<proteinExistence type="predicted"/>
<protein>
    <submittedName>
        <fullName evidence="2">Uncharacterized protein</fullName>
    </submittedName>
</protein>
<feature type="region of interest" description="Disordered" evidence="1">
    <location>
        <begin position="461"/>
        <end position="569"/>
    </location>
</feature>
<sequence length="569" mass="63449">MPLPDEMNSAPSESAQDEETAAVSVRRAVSEQVGSQGGNGEKAGMERANADEQEIQQIENFRNHPPRKRRAKRSSESGSTVSQASPPAKALLDLPQPPRWAGNRGAQAKNKPVVYVSIPTEEEKLARRRYRQIQRKLKKQADKIIEKNVRATNSVQAKAAEQEERKARLAARLAARQAAAEERFKQMEELKAQEELKRQHVRKKPLYKQMEKKYQMKEEMKERRKKERYQEQRGKLYHIPVRDLVASESLLGIQEDAGHRFGANDGAAGVRAGRAKPSRPTDDIPPAARPPHRAKGLSKKLLSVERACSPVEFVRHRRLISRGSSPMDPDMMEMFFSVDDVLSELVTEMEMDEVHSAQLQLARDQAATVIQAGMRGMAARKEMSVLREEATLTYWAEHAEEQSRPRGSVGPSAADREEAVVKIQARARGNEARREVRVMREDMAAAHAEMEEAAVKIQAHARGMEARRRVKTVREDTAADEEEVKEGAAEAPRGQTASEARMEGAAVTIQARARGNAARGHARAMREDSAAADAEMEEDGEAGEIQVRTPGMRVEWRGPSPGCARRGDV</sequence>
<feature type="region of interest" description="Disordered" evidence="1">
    <location>
        <begin position="397"/>
        <end position="417"/>
    </location>
</feature>
<dbReference type="EMBL" id="LGRX02009598">
    <property type="protein sequence ID" value="KAK3271577.1"/>
    <property type="molecule type" value="Genomic_DNA"/>
</dbReference>
<evidence type="ECO:0000313" key="3">
    <source>
        <dbReference type="Proteomes" id="UP001190700"/>
    </source>
</evidence>
<name>A0AAE0L4I8_9CHLO</name>
<dbReference type="SMART" id="SM00015">
    <property type="entry name" value="IQ"/>
    <property type="match status" value="4"/>
</dbReference>
<reference evidence="2 3" key="1">
    <citation type="journal article" date="2015" name="Genome Biol. Evol.">
        <title>Comparative Genomics of a Bacterivorous Green Alga Reveals Evolutionary Causalities and Consequences of Phago-Mixotrophic Mode of Nutrition.</title>
        <authorList>
            <person name="Burns J.A."/>
            <person name="Paasch A."/>
            <person name="Narechania A."/>
            <person name="Kim E."/>
        </authorList>
    </citation>
    <scope>NUCLEOTIDE SEQUENCE [LARGE SCALE GENOMIC DNA]</scope>
    <source>
        <strain evidence="2 3">PLY_AMNH</strain>
    </source>
</reference>
<feature type="compositionally biased region" description="Basic and acidic residues" evidence="1">
    <location>
        <begin position="209"/>
        <end position="229"/>
    </location>
</feature>
<evidence type="ECO:0000313" key="2">
    <source>
        <dbReference type="EMBL" id="KAK3271577.1"/>
    </source>
</evidence>
<gene>
    <name evidence="2" type="ORF">CYMTET_20085</name>
</gene>
<feature type="compositionally biased region" description="Polar residues" evidence="1">
    <location>
        <begin position="76"/>
        <end position="85"/>
    </location>
</feature>